<sequence length="73" mass="8171">MPGSDDTPKTRNQIIQEGWGSRANFQASYGLKMTPGDIEEGNLILEAFEEQEREEWEERQREAAAAARGGGRC</sequence>
<organism evidence="1 2">
    <name type="scientific">Marasmius tenuissimus</name>
    <dbReference type="NCBI Taxonomy" id="585030"/>
    <lineage>
        <taxon>Eukaryota</taxon>
        <taxon>Fungi</taxon>
        <taxon>Dikarya</taxon>
        <taxon>Basidiomycota</taxon>
        <taxon>Agaricomycotina</taxon>
        <taxon>Agaricomycetes</taxon>
        <taxon>Agaricomycetidae</taxon>
        <taxon>Agaricales</taxon>
        <taxon>Marasmiineae</taxon>
        <taxon>Marasmiaceae</taxon>
        <taxon>Marasmius</taxon>
    </lineage>
</organism>
<evidence type="ECO:0000313" key="2">
    <source>
        <dbReference type="Proteomes" id="UP001437256"/>
    </source>
</evidence>
<name>A0ABR2ZJY9_9AGAR</name>
<dbReference type="Proteomes" id="UP001437256">
    <property type="component" value="Unassembled WGS sequence"/>
</dbReference>
<gene>
    <name evidence="1" type="ORF">AAF712_011865</name>
</gene>
<proteinExistence type="predicted"/>
<comment type="caution">
    <text evidence="1">The sequence shown here is derived from an EMBL/GenBank/DDBJ whole genome shotgun (WGS) entry which is preliminary data.</text>
</comment>
<evidence type="ECO:0000313" key="1">
    <source>
        <dbReference type="EMBL" id="KAL0061289.1"/>
    </source>
</evidence>
<keyword evidence="2" id="KW-1185">Reference proteome</keyword>
<protein>
    <submittedName>
        <fullName evidence="1">Uncharacterized protein</fullName>
    </submittedName>
</protein>
<accession>A0ABR2ZJY9</accession>
<reference evidence="1 2" key="1">
    <citation type="submission" date="2024-05" db="EMBL/GenBank/DDBJ databases">
        <title>A draft genome resource for the thread blight pathogen Marasmius tenuissimus strain MS-2.</title>
        <authorList>
            <person name="Yulfo-Soto G.E."/>
            <person name="Baruah I.K."/>
            <person name="Amoako-Attah I."/>
            <person name="Bukari Y."/>
            <person name="Meinhardt L.W."/>
            <person name="Bailey B.A."/>
            <person name="Cohen S.P."/>
        </authorList>
    </citation>
    <scope>NUCLEOTIDE SEQUENCE [LARGE SCALE GENOMIC DNA]</scope>
    <source>
        <strain evidence="1 2">MS-2</strain>
    </source>
</reference>
<dbReference type="EMBL" id="JBBXMP010000140">
    <property type="protein sequence ID" value="KAL0061289.1"/>
    <property type="molecule type" value="Genomic_DNA"/>
</dbReference>